<dbReference type="InterPro" id="IPR028359">
    <property type="entry name" value="UDP_ManNAc/GlcNAc_DH"/>
</dbReference>
<reference evidence="3" key="1">
    <citation type="submission" date="2022-03" db="EMBL/GenBank/DDBJ databases">
        <authorList>
            <person name="Brunel B."/>
        </authorList>
    </citation>
    <scope>NUCLEOTIDE SEQUENCE</scope>
    <source>
        <strain evidence="3">STM4922sample</strain>
    </source>
</reference>
<feature type="compositionally biased region" description="Polar residues" evidence="1">
    <location>
        <begin position="91"/>
        <end position="101"/>
    </location>
</feature>
<dbReference type="Proteomes" id="UP001152604">
    <property type="component" value="Unassembled WGS sequence"/>
</dbReference>
<feature type="compositionally biased region" description="Basic residues" evidence="1">
    <location>
        <begin position="113"/>
        <end position="125"/>
    </location>
</feature>
<accession>A0ABN8JDJ2</accession>
<evidence type="ECO:0000259" key="2">
    <source>
        <dbReference type="Pfam" id="PF03721"/>
    </source>
</evidence>
<dbReference type="InterPro" id="IPR001732">
    <property type="entry name" value="UDP-Glc/GDP-Man_DH_N"/>
</dbReference>
<dbReference type="Pfam" id="PF03721">
    <property type="entry name" value="UDPG_MGDP_dh_N"/>
    <property type="match status" value="1"/>
</dbReference>
<dbReference type="PANTHER" id="PTHR43491:SF1">
    <property type="entry name" value="UDP-N-ACETYL-D-MANNOSAMINE DEHYDROGENASE"/>
    <property type="match status" value="1"/>
</dbReference>
<dbReference type="SUPFAM" id="SSF51735">
    <property type="entry name" value="NAD(P)-binding Rossmann-fold domains"/>
    <property type="match status" value="1"/>
</dbReference>
<feature type="domain" description="UDP-glucose/GDP-mannose dehydrogenase N-terminal" evidence="2">
    <location>
        <begin position="6"/>
        <end position="102"/>
    </location>
</feature>
<keyword evidence="4" id="KW-1185">Reference proteome</keyword>
<gene>
    <name evidence="3" type="ORF">MES4922_140019</name>
</gene>
<feature type="region of interest" description="Disordered" evidence="1">
    <location>
        <begin position="91"/>
        <end position="126"/>
    </location>
</feature>
<name>A0ABN8JDJ2_9HYPH</name>
<dbReference type="Gene3D" id="3.40.50.720">
    <property type="entry name" value="NAD(P)-binding Rossmann-like Domain"/>
    <property type="match status" value="1"/>
</dbReference>
<dbReference type="PANTHER" id="PTHR43491">
    <property type="entry name" value="UDP-N-ACETYL-D-MANNOSAMINE DEHYDROGENASE"/>
    <property type="match status" value="1"/>
</dbReference>
<evidence type="ECO:0000313" key="4">
    <source>
        <dbReference type="Proteomes" id="UP001152604"/>
    </source>
</evidence>
<proteinExistence type="predicted"/>
<dbReference type="InterPro" id="IPR036291">
    <property type="entry name" value="NAD(P)-bd_dom_sf"/>
</dbReference>
<dbReference type="EMBL" id="CAKXZS010000006">
    <property type="protein sequence ID" value="CAH2395886.1"/>
    <property type="molecule type" value="Genomic_DNA"/>
</dbReference>
<comment type="caution">
    <text evidence="3">The sequence shown here is derived from an EMBL/GenBank/DDBJ whole genome shotgun (WGS) entry which is preliminary data.</text>
</comment>
<sequence>MTSTALAGQVASGRFRATADFAELAVCDVVIICVPTPLTKNPEPDLSFVRNTACTIPKHLRLGQLIVLESTTYPGTTDDVIKPILEETGLQSRMTSSSASRPNARIPATAGLKSRRSPRSWRRQRASPSATCLSILALDLADTAFRSIPST</sequence>
<organism evidence="3 4">
    <name type="scientific">Mesorhizobium ventifaucium</name>
    <dbReference type="NCBI Taxonomy" id="666020"/>
    <lineage>
        <taxon>Bacteria</taxon>
        <taxon>Pseudomonadati</taxon>
        <taxon>Pseudomonadota</taxon>
        <taxon>Alphaproteobacteria</taxon>
        <taxon>Hyphomicrobiales</taxon>
        <taxon>Phyllobacteriaceae</taxon>
        <taxon>Mesorhizobium</taxon>
    </lineage>
</organism>
<evidence type="ECO:0000313" key="3">
    <source>
        <dbReference type="EMBL" id="CAH2395886.1"/>
    </source>
</evidence>
<protein>
    <recommendedName>
        <fullName evidence="2">UDP-glucose/GDP-mannose dehydrogenase N-terminal domain-containing protein</fullName>
    </recommendedName>
</protein>
<evidence type="ECO:0000256" key="1">
    <source>
        <dbReference type="SAM" id="MobiDB-lite"/>
    </source>
</evidence>